<gene>
    <name evidence="3" type="ORF">TAV2_LOCUS15566</name>
</gene>
<accession>A0AAU9SEC4</accession>
<dbReference type="PANTHER" id="PTHR33701">
    <property type="entry name" value="TRANSMEMBRANE PROTEIN"/>
    <property type="match status" value="1"/>
</dbReference>
<proteinExistence type="predicted"/>
<feature type="compositionally biased region" description="Polar residues" evidence="2">
    <location>
        <begin position="362"/>
        <end position="406"/>
    </location>
</feature>
<reference evidence="3 4" key="1">
    <citation type="submission" date="2022-03" db="EMBL/GenBank/DDBJ databases">
        <authorList>
            <person name="Nunn A."/>
            <person name="Chopra R."/>
            <person name="Nunn A."/>
            <person name="Contreras Garrido A."/>
        </authorList>
    </citation>
    <scope>NUCLEOTIDE SEQUENCE [LARGE SCALE GENOMIC DNA]</scope>
</reference>
<evidence type="ECO:0000256" key="2">
    <source>
        <dbReference type="SAM" id="MobiDB-lite"/>
    </source>
</evidence>
<feature type="compositionally biased region" description="Basic and acidic residues" evidence="2">
    <location>
        <begin position="1"/>
        <end position="19"/>
    </location>
</feature>
<sequence length="674" mass="74116">MMAHQDSLDRRSIDSDAHDPTSMTIEFLRARLLAERAVSKSARAKLDGLANKVAELEEQLKIVSLQRKKAEQATADVLAILEENGFTDVSDAYDSSSDQESYTQANSVSGKSLSWKGRRREPVSSDKINESRNRRQRGFDSAYFSSPRHRQGRSCRQIKRSETRSVHYPPLLSLDTDDSLDYKRDGNTVVELQENGVRTEVLPKTSEEASRTVVDVTVVKKHEISQKHVVEKRNSMDINLERALHKRAQVIGSFEDMEETQKQWERKFTENKSSALDLCDVGNHSDVTDECNGEKAQAQLHGSTVVTSLGDTMSIANEVDFKNSFETLSHGSPDNSVTSSDKCCKSCVSKPVEQEGDKGKHISQSPKSESSHPRSCNGISEHSSSAIRSPSVTLPNSRGGSFRSNANTIQRVDHSLVPVAKEKSDTCDTVLTALKQAKLSLQEKVNSLHIRKPEYLSESSYPSTPNSYTNTYALPIEAAPGTKPSLPASNVGSMVEFPVGCAGLFRVPTDFSPDATTRNNFLASSSQKALVSHIPEQDLPLLPGDQLFTKTSPLSTDDRLLTTPYIGGPKLWAGFRADGEPVVDTQESRVYKGTPSVSGVAISGGTSGFEENQLSSGSFNFDRQVRSYIPMTPTRSLYPDSVLRSREMYSTPYYTRPVGLPPTGGSGDGLYRRV</sequence>
<dbReference type="Proteomes" id="UP000836841">
    <property type="component" value="Chromosome 5"/>
</dbReference>
<feature type="compositionally biased region" description="Basic and acidic residues" evidence="2">
    <location>
        <begin position="120"/>
        <end position="133"/>
    </location>
</feature>
<protein>
    <submittedName>
        <fullName evidence="3">Uncharacterized protein</fullName>
    </submittedName>
</protein>
<evidence type="ECO:0000313" key="3">
    <source>
        <dbReference type="EMBL" id="CAH2064324.1"/>
    </source>
</evidence>
<keyword evidence="4" id="KW-1185">Reference proteome</keyword>
<feature type="coiled-coil region" evidence="1">
    <location>
        <begin position="39"/>
        <end position="73"/>
    </location>
</feature>
<dbReference type="PANTHER" id="PTHR33701:SF3">
    <property type="entry name" value="TRANSCRIPTIONAL REGULATOR ATRX"/>
    <property type="match status" value="1"/>
</dbReference>
<organism evidence="3 4">
    <name type="scientific">Thlaspi arvense</name>
    <name type="common">Field penny-cress</name>
    <dbReference type="NCBI Taxonomy" id="13288"/>
    <lineage>
        <taxon>Eukaryota</taxon>
        <taxon>Viridiplantae</taxon>
        <taxon>Streptophyta</taxon>
        <taxon>Embryophyta</taxon>
        <taxon>Tracheophyta</taxon>
        <taxon>Spermatophyta</taxon>
        <taxon>Magnoliopsida</taxon>
        <taxon>eudicotyledons</taxon>
        <taxon>Gunneridae</taxon>
        <taxon>Pentapetalae</taxon>
        <taxon>rosids</taxon>
        <taxon>malvids</taxon>
        <taxon>Brassicales</taxon>
        <taxon>Brassicaceae</taxon>
        <taxon>Thlaspideae</taxon>
        <taxon>Thlaspi</taxon>
    </lineage>
</organism>
<feature type="region of interest" description="Disordered" evidence="2">
    <location>
        <begin position="1"/>
        <end position="20"/>
    </location>
</feature>
<dbReference type="EMBL" id="OU466861">
    <property type="protein sequence ID" value="CAH2064324.1"/>
    <property type="molecule type" value="Genomic_DNA"/>
</dbReference>
<feature type="region of interest" description="Disordered" evidence="2">
    <location>
        <begin position="354"/>
        <end position="406"/>
    </location>
</feature>
<name>A0AAU9SEC4_THLAR</name>
<feature type="compositionally biased region" description="Basic residues" evidence="2">
    <location>
        <begin position="147"/>
        <end position="158"/>
    </location>
</feature>
<feature type="region of interest" description="Disordered" evidence="2">
    <location>
        <begin position="91"/>
        <end position="162"/>
    </location>
</feature>
<evidence type="ECO:0000256" key="1">
    <source>
        <dbReference type="SAM" id="Coils"/>
    </source>
</evidence>
<dbReference type="AlphaFoldDB" id="A0AAU9SEC4"/>
<evidence type="ECO:0000313" key="4">
    <source>
        <dbReference type="Proteomes" id="UP000836841"/>
    </source>
</evidence>
<keyword evidence="1" id="KW-0175">Coiled coil</keyword>
<feature type="compositionally biased region" description="Polar residues" evidence="2">
    <location>
        <begin position="93"/>
        <end position="112"/>
    </location>
</feature>